<keyword evidence="4" id="KW-1185">Reference proteome</keyword>
<feature type="compositionally biased region" description="Acidic residues" evidence="1">
    <location>
        <begin position="1"/>
        <end position="11"/>
    </location>
</feature>
<evidence type="ECO:0000313" key="4">
    <source>
        <dbReference type="Proteomes" id="UP000693970"/>
    </source>
</evidence>
<evidence type="ECO:0000256" key="1">
    <source>
        <dbReference type="SAM" id="MobiDB-lite"/>
    </source>
</evidence>
<gene>
    <name evidence="3" type="ORF">IV203_009821</name>
</gene>
<organism evidence="3 4">
    <name type="scientific">Nitzschia inconspicua</name>
    <dbReference type="NCBI Taxonomy" id="303405"/>
    <lineage>
        <taxon>Eukaryota</taxon>
        <taxon>Sar</taxon>
        <taxon>Stramenopiles</taxon>
        <taxon>Ochrophyta</taxon>
        <taxon>Bacillariophyta</taxon>
        <taxon>Bacillariophyceae</taxon>
        <taxon>Bacillariophycidae</taxon>
        <taxon>Bacillariales</taxon>
        <taxon>Bacillariaceae</taxon>
        <taxon>Nitzschia</taxon>
    </lineage>
</organism>
<dbReference type="EMBL" id="JAGRRH010000018">
    <property type="protein sequence ID" value="KAG7350461.1"/>
    <property type="molecule type" value="Genomic_DNA"/>
</dbReference>
<accession>A0A9K3KWE9</accession>
<sequence>MSTLPDSDDNNDDNKHNVGDTVKDGAEDDTTTSTTTDNDTVDESILPPVTPAVLEEYQKDLALKAAAAAESRKMKRNSLLQVCGIPSCLMLVLILLIIGVIVGTALSVVFYDPSDGVQPPSDAPSAMENVAPS</sequence>
<keyword evidence="2" id="KW-0812">Transmembrane</keyword>
<feature type="compositionally biased region" description="Basic and acidic residues" evidence="1">
    <location>
        <begin position="12"/>
        <end position="25"/>
    </location>
</feature>
<dbReference type="Proteomes" id="UP000693970">
    <property type="component" value="Unassembled WGS sequence"/>
</dbReference>
<reference evidence="3" key="1">
    <citation type="journal article" date="2021" name="Sci. Rep.">
        <title>Diploid genomic architecture of Nitzschia inconspicua, an elite biomass production diatom.</title>
        <authorList>
            <person name="Oliver A."/>
            <person name="Podell S."/>
            <person name="Pinowska A."/>
            <person name="Traller J.C."/>
            <person name="Smith S.R."/>
            <person name="McClure R."/>
            <person name="Beliaev A."/>
            <person name="Bohutskyi P."/>
            <person name="Hill E.A."/>
            <person name="Rabines A."/>
            <person name="Zheng H."/>
            <person name="Allen L.Z."/>
            <person name="Kuo A."/>
            <person name="Grigoriev I.V."/>
            <person name="Allen A.E."/>
            <person name="Hazlebeck D."/>
            <person name="Allen E.E."/>
        </authorList>
    </citation>
    <scope>NUCLEOTIDE SEQUENCE</scope>
    <source>
        <strain evidence="3">Hildebrandi</strain>
    </source>
</reference>
<evidence type="ECO:0000313" key="3">
    <source>
        <dbReference type="EMBL" id="KAG7350461.1"/>
    </source>
</evidence>
<evidence type="ECO:0000256" key="2">
    <source>
        <dbReference type="SAM" id="Phobius"/>
    </source>
</evidence>
<feature type="region of interest" description="Disordered" evidence="1">
    <location>
        <begin position="1"/>
        <end position="46"/>
    </location>
</feature>
<protein>
    <submittedName>
        <fullName evidence="3">Uncharacterized protein</fullName>
    </submittedName>
</protein>
<feature type="transmembrane region" description="Helical" evidence="2">
    <location>
        <begin position="82"/>
        <end position="111"/>
    </location>
</feature>
<dbReference type="AlphaFoldDB" id="A0A9K3KWE9"/>
<comment type="caution">
    <text evidence="3">The sequence shown here is derived from an EMBL/GenBank/DDBJ whole genome shotgun (WGS) entry which is preliminary data.</text>
</comment>
<reference evidence="3" key="2">
    <citation type="submission" date="2021-04" db="EMBL/GenBank/DDBJ databases">
        <authorList>
            <person name="Podell S."/>
        </authorList>
    </citation>
    <scope>NUCLEOTIDE SEQUENCE</scope>
    <source>
        <strain evidence="3">Hildebrandi</strain>
    </source>
</reference>
<keyword evidence="2" id="KW-0472">Membrane</keyword>
<proteinExistence type="predicted"/>
<name>A0A9K3KWE9_9STRA</name>
<keyword evidence="2" id="KW-1133">Transmembrane helix</keyword>